<dbReference type="InterPro" id="IPR002293">
    <property type="entry name" value="AA/rel_permease1"/>
</dbReference>
<feature type="transmembrane region" description="Helical" evidence="6">
    <location>
        <begin position="245"/>
        <end position="267"/>
    </location>
</feature>
<evidence type="ECO:0000256" key="5">
    <source>
        <dbReference type="ARBA" id="ARBA00023136"/>
    </source>
</evidence>
<proteinExistence type="predicted"/>
<comment type="subcellular location">
    <subcellularLocation>
        <location evidence="1">Membrane</location>
        <topology evidence="1">Multi-pass membrane protein</topology>
    </subcellularLocation>
</comment>
<dbReference type="EMBL" id="JASNWA010000006">
    <property type="protein sequence ID" value="KAK3174365.1"/>
    <property type="molecule type" value="Genomic_DNA"/>
</dbReference>
<dbReference type="PROSITE" id="PS00218">
    <property type="entry name" value="AMINO_ACID_PERMEASE_1"/>
    <property type="match status" value="1"/>
</dbReference>
<feature type="transmembrane region" description="Helical" evidence="6">
    <location>
        <begin position="350"/>
        <end position="370"/>
    </location>
</feature>
<feature type="transmembrane region" description="Helical" evidence="6">
    <location>
        <begin position="287"/>
        <end position="307"/>
    </location>
</feature>
<feature type="transmembrane region" description="Helical" evidence="6">
    <location>
        <begin position="410"/>
        <end position="440"/>
    </location>
</feature>
<dbReference type="PANTHER" id="PTHR45649:SF27">
    <property type="entry name" value="CHOLINE TRANSPORTER (EUROFUNG)"/>
    <property type="match status" value="1"/>
</dbReference>
<keyword evidence="2" id="KW-0813">Transport</keyword>
<organism evidence="7 8">
    <name type="scientific">Lepraria neglecta</name>
    <dbReference type="NCBI Taxonomy" id="209136"/>
    <lineage>
        <taxon>Eukaryota</taxon>
        <taxon>Fungi</taxon>
        <taxon>Dikarya</taxon>
        <taxon>Ascomycota</taxon>
        <taxon>Pezizomycotina</taxon>
        <taxon>Lecanoromycetes</taxon>
        <taxon>OSLEUM clade</taxon>
        <taxon>Lecanoromycetidae</taxon>
        <taxon>Lecanorales</taxon>
        <taxon>Lecanorineae</taxon>
        <taxon>Stereocaulaceae</taxon>
        <taxon>Lepraria</taxon>
    </lineage>
</organism>
<protein>
    <recommendedName>
        <fullName evidence="9">Choline transporter</fullName>
    </recommendedName>
</protein>
<dbReference type="PIRSF" id="PIRSF006060">
    <property type="entry name" value="AA_transporter"/>
    <property type="match status" value="1"/>
</dbReference>
<dbReference type="InterPro" id="IPR004840">
    <property type="entry name" value="Amino_acid_permease_CS"/>
</dbReference>
<dbReference type="GO" id="GO:0016020">
    <property type="term" value="C:membrane"/>
    <property type="evidence" value="ECO:0007669"/>
    <property type="project" value="UniProtKB-SubCell"/>
</dbReference>
<feature type="transmembrane region" description="Helical" evidence="6">
    <location>
        <begin position="446"/>
        <end position="467"/>
    </location>
</feature>
<feature type="transmembrane region" description="Helical" evidence="6">
    <location>
        <begin position="206"/>
        <end position="224"/>
    </location>
</feature>
<evidence type="ECO:0000256" key="2">
    <source>
        <dbReference type="ARBA" id="ARBA00022448"/>
    </source>
</evidence>
<dbReference type="Pfam" id="PF13520">
    <property type="entry name" value="AA_permease_2"/>
    <property type="match status" value="1"/>
</dbReference>
<accession>A0AAD9ZAE2</accession>
<keyword evidence="5 6" id="KW-0472">Membrane</keyword>
<dbReference type="Proteomes" id="UP001276659">
    <property type="component" value="Unassembled WGS sequence"/>
</dbReference>
<keyword evidence="3 6" id="KW-0812">Transmembrane</keyword>
<reference evidence="7" key="1">
    <citation type="submission" date="2022-11" db="EMBL/GenBank/DDBJ databases">
        <title>Chromosomal genome sequence assembly and mating type (MAT) locus characterization of the leprose asexual lichenized fungus Lepraria neglecta (Nyl.) Erichsen.</title>
        <authorList>
            <person name="Allen J.L."/>
            <person name="Pfeffer B."/>
        </authorList>
    </citation>
    <scope>NUCLEOTIDE SEQUENCE</scope>
    <source>
        <strain evidence="7">Allen 5258</strain>
    </source>
</reference>
<evidence type="ECO:0000256" key="4">
    <source>
        <dbReference type="ARBA" id="ARBA00022989"/>
    </source>
</evidence>
<dbReference type="PANTHER" id="PTHR45649">
    <property type="entry name" value="AMINO-ACID PERMEASE BAT1"/>
    <property type="match status" value="1"/>
</dbReference>
<feature type="transmembrane region" description="Helical" evidence="6">
    <location>
        <begin position="132"/>
        <end position="156"/>
    </location>
</feature>
<evidence type="ECO:0000313" key="7">
    <source>
        <dbReference type="EMBL" id="KAK3174365.1"/>
    </source>
</evidence>
<feature type="transmembrane region" description="Helical" evidence="6">
    <location>
        <begin position="43"/>
        <end position="69"/>
    </location>
</feature>
<feature type="transmembrane region" description="Helical" evidence="6">
    <location>
        <begin position="376"/>
        <end position="398"/>
    </location>
</feature>
<evidence type="ECO:0000256" key="6">
    <source>
        <dbReference type="SAM" id="Phobius"/>
    </source>
</evidence>
<evidence type="ECO:0008006" key="9">
    <source>
        <dbReference type="Google" id="ProtNLM"/>
    </source>
</evidence>
<comment type="caution">
    <text evidence="7">The sequence shown here is derived from an EMBL/GenBank/DDBJ whole genome shotgun (WGS) entry which is preliminary data.</text>
</comment>
<dbReference type="GO" id="GO:0006865">
    <property type="term" value="P:amino acid transport"/>
    <property type="evidence" value="ECO:0007669"/>
    <property type="project" value="InterPro"/>
</dbReference>
<dbReference type="GO" id="GO:0022857">
    <property type="term" value="F:transmembrane transporter activity"/>
    <property type="evidence" value="ECO:0007669"/>
    <property type="project" value="InterPro"/>
</dbReference>
<feature type="transmembrane region" description="Helical" evidence="6">
    <location>
        <begin position="168"/>
        <end position="186"/>
    </location>
</feature>
<sequence>MDNKPKHPNMTEKPDSETLASTIIEIPINPSGHRQELDRNFNLLSICSLAITTGNTWIALGGSVAVAIYNGGPPGVLYEFIAVSIFYWLVAASIAELASAMPSSGGVYHWASITAGRYGRVCGWFAGYWNFLAWIFGLAATAQIVGAQTVSMYAAFHPLLPMLESVGGFLIVTGVFITIVVCASMPDVHAPDGFVWRDWQNSTGYSSNGFVFLLGMLNGAFAVGTPDVVSHLAEEIPRPSKNIPLAILAQFIIGFISSFAYLISLFYSISDLTTILESRYLFPLASIYGQATGSASGTVGLLILAFLPNLIACTGCYITASRVFWTLARDNATPFAGTFGRVNTRFRNPFNAILFCGVIATLLGCIYLGSSTAFNAFVGSFVVLSSLSYLAAILPHLLRRRSGIEPGWFWMRGAVGFVVNGVACLYIIVFVVIFCFPFSMPVSAATMNYASLMTGGLSLFVAVFWVWRKGTYEGPKYVALDTEILAADAK</sequence>
<name>A0AAD9ZAE2_9LECA</name>
<gene>
    <name evidence="7" type="ORF">OEA41_001609</name>
</gene>
<dbReference type="AlphaFoldDB" id="A0AAD9ZAE2"/>
<keyword evidence="8" id="KW-1185">Reference proteome</keyword>
<evidence type="ECO:0000256" key="1">
    <source>
        <dbReference type="ARBA" id="ARBA00004141"/>
    </source>
</evidence>
<keyword evidence="4 6" id="KW-1133">Transmembrane helix</keyword>
<evidence type="ECO:0000256" key="3">
    <source>
        <dbReference type="ARBA" id="ARBA00022692"/>
    </source>
</evidence>
<dbReference type="Gene3D" id="1.20.1740.10">
    <property type="entry name" value="Amino acid/polyamine transporter I"/>
    <property type="match status" value="1"/>
</dbReference>
<evidence type="ECO:0000313" key="8">
    <source>
        <dbReference type="Proteomes" id="UP001276659"/>
    </source>
</evidence>
<feature type="transmembrane region" description="Helical" evidence="6">
    <location>
        <begin position="75"/>
        <end position="95"/>
    </location>
</feature>